<evidence type="ECO:0000256" key="10">
    <source>
        <dbReference type="ARBA" id="ARBA00033155"/>
    </source>
</evidence>
<dbReference type="AlphaFoldDB" id="A0AAD1U3I1"/>
<dbReference type="GO" id="GO:0004815">
    <property type="term" value="F:aspartate-tRNA ligase activity"/>
    <property type="evidence" value="ECO:0007669"/>
    <property type="project" value="UniProtKB-EC"/>
</dbReference>
<dbReference type="EMBL" id="CAMPGE010000743">
    <property type="protein sequence ID" value="CAI2359499.1"/>
    <property type="molecule type" value="Genomic_DNA"/>
</dbReference>
<dbReference type="Pfam" id="PF01336">
    <property type="entry name" value="tRNA_anti-codon"/>
    <property type="match status" value="1"/>
</dbReference>
<dbReference type="InterPro" id="IPR004364">
    <property type="entry name" value="Aa-tRNA-synt_II"/>
</dbReference>
<evidence type="ECO:0000256" key="11">
    <source>
        <dbReference type="ARBA" id="ARBA00047904"/>
    </source>
</evidence>
<dbReference type="GO" id="GO:0017101">
    <property type="term" value="C:aminoacyl-tRNA synthetase multienzyme complex"/>
    <property type="evidence" value="ECO:0007669"/>
    <property type="project" value="TreeGrafter"/>
</dbReference>
<dbReference type="NCBIfam" id="NF003483">
    <property type="entry name" value="PRK05159.1"/>
    <property type="match status" value="1"/>
</dbReference>
<proteinExistence type="inferred from homology"/>
<keyword evidence="15" id="KW-1185">Reference proteome</keyword>
<accession>A0AAD1U3I1</accession>
<dbReference type="InterPro" id="IPR012340">
    <property type="entry name" value="NA-bd_OB-fold"/>
</dbReference>
<dbReference type="GO" id="GO:0006422">
    <property type="term" value="P:aspartyl-tRNA aminoacylation"/>
    <property type="evidence" value="ECO:0007669"/>
    <property type="project" value="InterPro"/>
</dbReference>
<dbReference type="SUPFAM" id="SSF55681">
    <property type="entry name" value="Class II aaRS and biotin synthetases"/>
    <property type="match status" value="1"/>
</dbReference>
<feature type="region of interest" description="Disordered" evidence="12">
    <location>
        <begin position="1"/>
        <end position="78"/>
    </location>
</feature>
<keyword evidence="6" id="KW-0547">Nucleotide-binding</keyword>
<evidence type="ECO:0000313" key="15">
    <source>
        <dbReference type="Proteomes" id="UP001295684"/>
    </source>
</evidence>
<evidence type="ECO:0000256" key="5">
    <source>
        <dbReference type="ARBA" id="ARBA00022598"/>
    </source>
</evidence>
<dbReference type="PANTHER" id="PTHR43450:SF1">
    <property type="entry name" value="ASPARTATE--TRNA LIGASE, CYTOPLASMIC"/>
    <property type="match status" value="1"/>
</dbReference>
<comment type="similarity">
    <text evidence="2">Belongs to the class-II aminoacyl-tRNA synthetase family. Type 2 subfamily.</text>
</comment>
<dbReference type="HAMAP" id="MF_02075">
    <property type="entry name" value="Asp_tRNA_synth_type2"/>
    <property type="match status" value="1"/>
</dbReference>
<evidence type="ECO:0000256" key="9">
    <source>
        <dbReference type="ARBA" id="ARBA00023146"/>
    </source>
</evidence>
<evidence type="ECO:0000256" key="6">
    <source>
        <dbReference type="ARBA" id="ARBA00022741"/>
    </source>
</evidence>
<evidence type="ECO:0000256" key="3">
    <source>
        <dbReference type="ARBA" id="ARBA00012841"/>
    </source>
</evidence>
<gene>
    <name evidence="14" type="ORF">ECRASSUSDP1_LOCUS790</name>
</gene>
<dbReference type="GO" id="GO:0005829">
    <property type="term" value="C:cytosol"/>
    <property type="evidence" value="ECO:0007669"/>
    <property type="project" value="TreeGrafter"/>
</dbReference>
<keyword evidence="7" id="KW-0067">ATP-binding</keyword>
<dbReference type="InterPro" id="IPR045864">
    <property type="entry name" value="aa-tRNA-synth_II/BPL/LPL"/>
</dbReference>
<dbReference type="InterPro" id="IPR006195">
    <property type="entry name" value="aa-tRNA-synth_II"/>
</dbReference>
<dbReference type="GO" id="GO:0003723">
    <property type="term" value="F:RNA binding"/>
    <property type="evidence" value="ECO:0007669"/>
    <property type="project" value="TreeGrafter"/>
</dbReference>
<keyword evidence="5" id="KW-0436">Ligase</keyword>
<dbReference type="Gene3D" id="2.40.50.140">
    <property type="entry name" value="Nucleic acid-binding proteins"/>
    <property type="match status" value="1"/>
</dbReference>
<dbReference type="SUPFAM" id="SSF50249">
    <property type="entry name" value="Nucleic acid-binding proteins"/>
    <property type="match status" value="1"/>
</dbReference>
<evidence type="ECO:0000256" key="1">
    <source>
        <dbReference type="ARBA" id="ARBA00004496"/>
    </source>
</evidence>
<evidence type="ECO:0000256" key="7">
    <source>
        <dbReference type="ARBA" id="ARBA00022840"/>
    </source>
</evidence>
<feature type="domain" description="Aminoacyl-transfer RNA synthetases class-II family profile" evidence="13">
    <location>
        <begin position="282"/>
        <end position="581"/>
    </location>
</feature>
<sequence length="581" mass="67032">MEGDKPTEEKPKSQAQDAPKEENMVEGPDGQMMSRKAYKKLMKKLEKEKRKEETKKRVEAEQAKSKKKEDEDLGEYVKDPNDPCADKFGDLELCRSTVLPEEGKSVYDKYKRVKNITEELKDQVVTIRARVHRVTGKGGAIFIILRESFSTLQACLFQNDGVSSGMCEYARRIPKESLVIITGIVHVPENPIKKCTQQVEIHIQEIWNHHKSVPRLPINLDDAANVVLNQKLEDEDHKEEETKEERGKKKTIIVGQNTRLNNRILDLRVPANQGILRVGSGICRYFREFLLERDFTEIHTPKLIGGTSEGGAEVFKTDYFGTEACLAQSPQLYKQMGVTCDLERVFEIGPVFRAEKSFTPRHLCEFTGLDLEMAFYEHYFEVVDTICELFGYIFENLNKTYSKEIEAVRTQYPFEDFVFKKEVPKFKFVEACDILKEAGYEQNPHKDLETENEEALGKIVKEKYGTDFFVVYNYPIEARPFYTMLNPDDPEYTHSYDFFMRGQEIMSGAQRIHDPEMLTERAIAKEVPPETIQDYINCFQYGAYPHAGGGIGLERVLKLFLGIHNIRKCSMFPRDPKRLTP</sequence>
<name>A0AAD1U3I1_EUPCR</name>
<evidence type="ECO:0000259" key="13">
    <source>
        <dbReference type="PROSITE" id="PS50862"/>
    </source>
</evidence>
<dbReference type="FunFam" id="3.30.930.10:FF:000013">
    <property type="entry name" value="Aspartate--tRNA ligase, cytoplasmic"/>
    <property type="match status" value="1"/>
</dbReference>
<dbReference type="InterPro" id="IPR004523">
    <property type="entry name" value="Asp-tRNA_synthase_2"/>
</dbReference>
<comment type="catalytic activity">
    <reaction evidence="11">
        <text>tRNA(Asp) + L-aspartate + ATP = L-aspartyl-tRNA(Asp) + AMP + diphosphate</text>
        <dbReference type="Rhea" id="RHEA:19649"/>
        <dbReference type="Rhea" id="RHEA-COMP:9660"/>
        <dbReference type="Rhea" id="RHEA-COMP:9678"/>
        <dbReference type="ChEBI" id="CHEBI:29991"/>
        <dbReference type="ChEBI" id="CHEBI:30616"/>
        <dbReference type="ChEBI" id="CHEBI:33019"/>
        <dbReference type="ChEBI" id="CHEBI:78442"/>
        <dbReference type="ChEBI" id="CHEBI:78516"/>
        <dbReference type="ChEBI" id="CHEBI:456215"/>
        <dbReference type="EC" id="6.1.1.12"/>
    </reaction>
</comment>
<feature type="compositionally biased region" description="Basic and acidic residues" evidence="12">
    <location>
        <begin position="43"/>
        <end position="78"/>
    </location>
</feature>
<evidence type="ECO:0000256" key="4">
    <source>
        <dbReference type="ARBA" id="ARBA00022490"/>
    </source>
</evidence>
<evidence type="ECO:0000256" key="12">
    <source>
        <dbReference type="SAM" id="MobiDB-lite"/>
    </source>
</evidence>
<comment type="subcellular location">
    <subcellularLocation>
        <location evidence="1">Cytoplasm</location>
    </subcellularLocation>
</comment>
<dbReference type="CDD" id="cd04320">
    <property type="entry name" value="AspRS_cyto_N"/>
    <property type="match status" value="1"/>
</dbReference>
<dbReference type="EC" id="6.1.1.12" evidence="3"/>
<comment type="caution">
    <text evidence="14">The sequence shown here is derived from an EMBL/GenBank/DDBJ whole genome shotgun (WGS) entry which is preliminary data.</text>
</comment>
<evidence type="ECO:0000313" key="14">
    <source>
        <dbReference type="EMBL" id="CAI2359499.1"/>
    </source>
</evidence>
<organism evidence="14 15">
    <name type="scientific">Euplotes crassus</name>
    <dbReference type="NCBI Taxonomy" id="5936"/>
    <lineage>
        <taxon>Eukaryota</taxon>
        <taxon>Sar</taxon>
        <taxon>Alveolata</taxon>
        <taxon>Ciliophora</taxon>
        <taxon>Intramacronucleata</taxon>
        <taxon>Spirotrichea</taxon>
        <taxon>Hypotrichia</taxon>
        <taxon>Euplotida</taxon>
        <taxon>Euplotidae</taxon>
        <taxon>Moneuplotes</taxon>
    </lineage>
</organism>
<dbReference type="Gene3D" id="3.30.930.10">
    <property type="entry name" value="Bira Bifunctional Protein, Domain 2"/>
    <property type="match status" value="1"/>
</dbReference>
<dbReference type="PROSITE" id="PS50862">
    <property type="entry name" value="AA_TRNA_LIGASE_II"/>
    <property type="match status" value="1"/>
</dbReference>
<keyword evidence="8" id="KW-0648">Protein biosynthesis</keyword>
<dbReference type="CDD" id="cd00776">
    <property type="entry name" value="AsxRS_core"/>
    <property type="match status" value="1"/>
</dbReference>
<dbReference type="InterPro" id="IPR004365">
    <property type="entry name" value="NA-bd_OB_tRNA"/>
</dbReference>
<dbReference type="PRINTS" id="PR01042">
    <property type="entry name" value="TRNASYNTHASP"/>
</dbReference>
<evidence type="ECO:0000256" key="8">
    <source>
        <dbReference type="ARBA" id="ARBA00022917"/>
    </source>
</evidence>
<keyword evidence="4" id="KW-0963">Cytoplasm</keyword>
<dbReference type="GO" id="GO:0005524">
    <property type="term" value="F:ATP binding"/>
    <property type="evidence" value="ECO:0007669"/>
    <property type="project" value="UniProtKB-KW"/>
</dbReference>
<evidence type="ECO:0000256" key="2">
    <source>
        <dbReference type="ARBA" id="ARBA00005312"/>
    </source>
</evidence>
<feature type="compositionally biased region" description="Basic and acidic residues" evidence="12">
    <location>
        <begin position="1"/>
        <end position="23"/>
    </location>
</feature>
<keyword evidence="9" id="KW-0030">Aminoacyl-tRNA synthetase</keyword>
<dbReference type="Pfam" id="PF00152">
    <property type="entry name" value="tRNA-synt_2"/>
    <property type="match status" value="1"/>
</dbReference>
<dbReference type="NCBIfam" id="TIGR00458">
    <property type="entry name" value="aspS_nondisc"/>
    <property type="match status" value="1"/>
</dbReference>
<dbReference type="Proteomes" id="UP001295684">
    <property type="component" value="Unassembled WGS sequence"/>
</dbReference>
<dbReference type="PANTHER" id="PTHR43450">
    <property type="entry name" value="ASPARTYL-TRNA SYNTHETASE"/>
    <property type="match status" value="1"/>
</dbReference>
<protein>
    <recommendedName>
        <fullName evidence="3">aspartate--tRNA ligase</fullName>
        <ecNumber evidence="3">6.1.1.12</ecNumber>
    </recommendedName>
    <alternativeName>
        <fullName evidence="10">Aspartyl-tRNA synthetase</fullName>
    </alternativeName>
</protein>
<reference evidence="14" key="1">
    <citation type="submission" date="2023-07" db="EMBL/GenBank/DDBJ databases">
        <authorList>
            <consortium name="AG Swart"/>
            <person name="Singh M."/>
            <person name="Singh A."/>
            <person name="Seah K."/>
            <person name="Emmerich C."/>
        </authorList>
    </citation>
    <scope>NUCLEOTIDE SEQUENCE</scope>
    <source>
        <strain evidence="14">DP1</strain>
    </source>
</reference>
<dbReference type="InterPro" id="IPR002312">
    <property type="entry name" value="Asp/Asn-tRNA-synth_IIb"/>
</dbReference>